<evidence type="ECO:0000256" key="1">
    <source>
        <dbReference type="ARBA" id="ARBA00022669"/>
    </source>
</evidence>
<keyword evidence="3" id="KW-0732">Signal</keyword>
<dbReference type="SUPFAM" id="SSF54106">
    <property type="entry name" value="LysM domain"/>
    <property type="match status" value="1"/>
</dbReference>
<dbReference type="CDD" id="cd00118">
    <property type="entry name" value="LysM"/>
    <property type="match status" value="2"/>
</dbReference>
<feature type="signal peptide" evidence="3">
    <location>
        <begin position="1"/>
        <end position="20"/>
    </location>
</feature>
<dbReference type="GeneID" id="54290240"/>
<feature type="domain" description="LysM" evidence="4">
    <location>
        <begin position="349"/>
        <end position="395"/>
    </location>
</feature>
<dbReference type="AlphaFoldDB" id="A0A6A5X7W0"/>
<keyword evidence="6" id="KW-1185">Reference proteome</keyword>
<dbReference type="OrthoDB" id="5985073at2759"/>
<dbReference type="InterPro" id="IPR018392">
    <property type="entry name" value="LysM"/>
</dbReference>
<dbReference type="Proteomes" id="UP000799778">
    <property type="component" value="Unassembled WGS sequence"/>
</dbReference>
<evidence type="ECO:0000256" key="2">
    <source>
        <dbReference type="ARBA" id="ARBA00023026"/>
    </source>
</evidence>
<dbReference type="PROSITE" id="PS51782">
    <property type="entry name" value="LYSM"/>
    <property type="match status" value="2"/>
</dbReference>
<proteinExistence type="predicted"/>
<evidence type="ECO:0000259" key="4">
    <source>
        <dbReference type="PROSITE" id="PS51782"/>
    </source>
</evidence>
<name>A0A6A5X7W0_9PLEO</name>
<evidence type="ECO:0000313" key="5">
    <source>
        <dbReference type="EMBL" id="KAF2009038.1"/>
    </source>
</evidence>
<dbReference type="GO" id="GO:0008061">
    <property type="term" value="F:chitin binding"/>
    <property type="evidence" value="ECO:0007669"/>
    <property type="project" value="UniProtKB-KW"/>
</dbReference>
<feature type="domain" description="LysM" evidence="4">
    <location>
        <begin position="223"/>
        <end position="269"/>
    </location>
</feature>
<dbReference type="EMBL" id="ML978080">
    <property type="protein sequence ID" value="KAF2009038.1"/>
    <property type="molecule type" value="Genomic_DNA"/>
</dbReference>
<dbReference type="Pfam" id="PF01476">
    <property type="entry name" value="LysM"/>
    <property type="match status" value="1"/>
</dbReference>
<evidence type="ECO:0000256" key="3">
    <source>
        <dbReference type="SAM" id="SignalP"/>
    </source>
</evidence>
<dbReference type="RefSeq" id="XP_033377377.1">
    <property type="nucleotide sequence ID" value="XM_033532843.1"/>
</dbReference>
<dbReference type="SMART" id="SM00257">
    <property type="entry name" value="LysM"/>
    <property type="match status" value="2"/>
</dbReference>
<protein>
    <submittedName>
        <fullName evidence="5">Carbohydrate-binding module family 50 protein</fullName>
    </submittedName>
</protein>
<dbReference type="InterPro" id="IPR036779">
    <property type="entry name" value="LysM_dom_sf"/>
</dbReference>
<dbReference type="PANTHER" id="PTHR34997">
    <property type="entry name" value="AM15"/>
    <property type="match status" value="1"/>
</dbReference>
<keyword evidence="2" id="KW-0843">Virulence</keyword>
<sequence>MRLVTSTALLLTHFNILSFAQQIPGALFSFDLLGLSDNCLAAVNKTILTCPSWLPLHAGIGDASFEILSAQRLEQLCETNCSRDLSTSRKAIQAACTSSKDVMVPGGIVAYPATFLADRYLYAIQLSFGNNRSTGEYCDSIVPSWSDQSSTENQTMAQNCSDCELGIQKLQLSSPFGYDDDGAETFSSLTSSCNAGGYTYATPATYAINATAVPTPPPRSCNSTYTVQEEDTCVSISVSQNVSTYGIISANGFDISCNLLPPPGSTICLPKTCDTIQLGIFDRCDDITSKLNITRQQLLSWNPNINQFCSNLYTCSPEGNVSPGQGNTVATSAPVPENAQPKSNTRCGKWYPAKKDDECGTISLAFSISLDDFYFLNPQVDMECSNLWQNTSYCVRPVGNVATYSGYPTRAPGTVFPKPTPTPASAAPPIVLPPLSAKADTIEGCEKYMNAFSKSIYKFFGDVEINACDIWAIQAGVTVEDLVAWNPSLSAENCVLQSDKSYCILKCKLKFYHCKSRSTYMLLTLYYLNSRYYHLIFPQCSKPNRYMFDADKPYITN</sequence>
<keyword evidence="1" id="KW-0147">Chitin-binding</keyword>
<gene>
    <name evidence="5" type="ORF">BU24DRAFT_474495</name>
</gene>
<reference evidence="5" key="1">
    <citation type="journal article" date="2020" name="Stud. Mycol.">
        <title>101 Dothideomycetes genomes: a test case for predicting lifestyles and emergence of pathogens.</title>
        <authorList>
            <person name="Haridas S."/>
            <person name="Albert R."/>
            <person name="Binder M."/>
            <person name="Bloem J."/>
            <person name="Labutti K."/>
            <person name="Salamov A."/>
            <person name="Andreopoulos B."/>
            <person name="Baker S."/>
            <person name="Barry K."/>
            <person name="Bills G."/>
            <person name="Bluhm B."/>
            <person name="Cannon C."/>
            <person name="Castanera R."/>
            <person name="Culley D."/>
            <person name="Daum C."/>
            <person name="Ezra D."/>
            <person name="Gonzalez J."/>
            <person name="Henrissat B."/>
            <person name="Kuo A."/>
            <person name="Liang C."/>
            <person name="Lipzen A."/>
            <person name="Lutzoni F."/>
            <person name="Magnuson J."/>
            <person name="Mondo S."/>
            <person name="Nolan M."/>
            <person name="Ohm R."/>
            <person name="Pangilinan J."/>
            <person name="Park H.-J."/>
            <person name="Ramirez L."/>
            <person name="Alfaro M."/>
            <person name="Sun H."/>
            <person name="Tritt A."/>
            <person name="Yoshinaga Y."/>
            <person name="Zwiers L.-H."/>
            <person name="Turgeon B."/>
            <person name="Goodwin S."/>
            <person name="Spatafora J."/>
            <person name="Crous P."/>
            <person name="Grigoriev I."/>
        </authorList>
    </citation>
    <scope>NUCLEOTIDE SEQUENCE</scope>
    <source>
        <strain evidence="5">CBS 175.79</strain>
    </source>
</reference>
<evidence type="ECO:0000313" key="6">
    <source>
        <dbReference type="Proteomes" id="UP000799778"/>
    </source>
</evidence>
<dbReference type="Gene3D" id="3.10.350.10">
    <property type="entry name" value="LysM domain"/>
    <property type="match status" value="3"/>
</dbReference>
<accession>A0A6A5X7W0</accession>
<dbReference type="InterPro" id="IPR052210">
    <property type="entry name" value="LysM1-like"/>
</dbReference>
<organism evidence="5 6">
    <name type="scientific">Aaosphaeria arxii CBS 175.79</name>
    <dbReference type="NCBI Taxonomy" id="1450172"/>
    <lineage>
        <taxon>Eukaryota</taxon>
        <taxon>Fungi</taxon>
        <taxon>Dikarya</taxon>
        <taxon>Ascomycota</taxon>
        <taxon>Pezizomycotina</taxon>
        <taxon>Dothideomycetes</taxon>
        <taxon>Pleosporomycetidae</taxon>
        <taxon>Pleosporales</taxon>
        <taxon>Pleosporales incertae sedis</taxon>
        <taxon>Aaosphaeria</taxon>
    </lineage>
</organism>
<feature type="chain" id="PRO_5025500585" evidence="3">
    <location>
        <begin position="21"/>
        <end position="557"/>
    </location>
</feature>
<dbReference type="PANTHER" id="PTHR34997:SF1">
    <property type="entry name" value="PEPTIDOGLYCAN-BINDING LYSIN DOMAIN"/>
    <property type="match status" value="1"/>
</dbReference>